<accession>A0A1M4X5M1</accession>
<proteinExistence type="predicted"/>
<reference evidence="1 2" key="1">
    <citation type="submission" date="2016-11" db="EMBL/GenBank/DDBJ databases">
        <authorList>
            <person name="Jaros S."/>
            <person name="Januszkiewicz K."/>
            <person name="Wedrychowicz H."/>
        </authorList>
    </citation>
    <scope>NUCLEOTIDE SEQUENCE [LARGE SCALE GENOMIC DNA]</scope>
    <source>
        <strain evidence="1 2">DSM 44666</strain>
    </source>
</reference>
<evidence type="ECO:0000313" key="1">
    <source>
        <dbReference type="EMBL" id="SHE88492.1"/>
    </source>
</evidence>
<dbReference type="Proteomes" id="UP000184476">
    <property type="component" value="Unassembled WGS sequence"/>
</dbReference>
<sequence length="388" mass="47465">MIDQLIKQSSPTAISDWLNDNDINSFPKNKSKWNLLIEFLLNRIKFHSDDLRWLYWIKVCHDTIQQTRQLHIFSPIEISEKMLSFSTLLILCHPITPATYRWINPQQRVHEFFSLFKHLPRELKQWDLSIQKMLNTKKRKLAPHWRVRYEQVQMVQQFLYFISYLLPLIPDQSPLKNQLSEWYHYFPSYNLFQQLQIKHNFSLHSPKEFITWFHSSQDQLLQLEIESWNLLLTRIRIQIFLSCHFSSLEWTKIYFSLLDQGAEYQQAFKWSFLDKKIDMIRYLQISSHHGDQFYVDFLVNEFCQLYPFSADEAKRRSITIENLYQEIEYKLFQNEKWSKEYHLLNNLQLLLRKLFSLKQWLTPRSHAYHTLQRWLLKFPHLDETRSTH</sequence>
<dbReference type="RefSeq" id="WP_073154516.1">
    <property type="nucleotide sequence ID" value="NZ_FQVL01000004.1"/>
</dbReference>
<dbReference type="AlphaFoldDB" id="A0A1M4X5M1"/>
<evidence type="ECO:0000313" key="2">
    <source>
        <dbReference type="Proteomes" id="UP000184476"/>
    </source>
</evidence>
<name>A0A1M4X5M1_9BACL</name>
<keyword evidence="2" id="KW-1185">Reference proteome</keyword>
<organism evidence="1 2">
    <name type="scientific">Seinonella peptonophila</name>
    <dbReference type="NCBI Taxonomy" id="112248"/>
    <lineage>
        <taxon>Bacteria</taxon>
        <taxon>Bacillati</taxon>
        <taxon>Bacillota</taxon>
        <taxon>Bacilli</taxon>
        <taxon>Bacillales</taxon>
        <taxon>Thermoactinomycetaceae</taxon>
        <taxon>Seinonella</taxon>
    </lineage>
</organism>
<dbReference type="EMBL" id="FQVL01000004">
    <property type="protein sequence ID" value="SHE88492.1"/>
    <property type="molecule type" value="Genomic_DNA"/>
</dbReference>
<dbReference type="STRING" id="112248.SAMN05444392_104124"/>
<gene>
    <name evidence="1" type="ORF">SAMN05444392_104124</name>
</gene>
<protein>
    <submittedName>
        <fullName evidence="1">Uncharacterized protein</fullName>
    </submittedName>
</protein>